<dbReference type="Pfam" id="PF22936">
    <property type="entry name" value="Pol_BBD"/>
    <property type="match status" value="1"/>
</dbReference>
<proteinExistence type="predicted"/>
<dbReference type="Gramene" id="AUR62001397-RA">
    <property type="protein sequence ID" value="AUR62001397-RA:cds"/>
    <property type="gene ID" value="AUR62001397"/>
</dbReference>
<dbReference type="AlphaFoldDB" id="A0A803KQU1"/>
<dbReference type="InterPro" id="IPR057670">
    <property type="entry name" value="SH3_retrovirus"/>
</dbReference>
<dbReference type="InterPro" id="IPR054722">
    <property type="entry name" value="PolX-like_BBD"/>
</dbReference>
<feature type="domain" description="Retroviral polymerase SH3-like" evidence="2">
    <location>
        <begin position="302"/>
        <end position="353"/>
    </location>
</feature>
<reference evidence="3" key="2">
    <citation type="submission" date="2021-03" db="UniProtKB">
        <authorList>
            <consortium name="EnsemblPlants"/>
        </authorList>
    </citation>
    <scope>IDENTIFICATION</scope>
</reference>
<dbReference type="Pfam" id="PF25597">
    <property type="entry name" value="SH3_retrovirus"/>
    <property type="match status" value="1"/>
</dbReference>
<keyword evidence="4" id="KW-1185">Reference proteome</keyword>
<protein>
    <submittedName>
        <fullName evidence="3">Uncharacterized protein</fullName>
    </submittedName>
</protein>
<evidence type="ECO:0000313" key="4">
    <source>
        <dbReference type="Proteomes" id="UP000596660"/>
    </source>
</evidence>
<evidence type="ECO:0000313" key="3">
    <source>
        <dbReference type="EnsemblPlants" id="AUR62001397-RA:cds"/>
    </source>
</evidence>
<feature type="domain" description="Retrovirus-related Pol polyprotein from transposon TNT 1-94-like beta-barrel" evidence="1">
    <location>
        <begin position="128"/>
        <end position="199"/>
    </location>
</feature>
<dbReference type="PANTHER" id="PTHR34222">
    <property type="entry name" value="GAG_PRE-INTEGRS DOMAIN-CONTAINING PROTEIN"/>
    <property type="match status" value="1"/>
</dbReference>
<reference evidence="3" key="1">
    <citation type="journal article" date="2017" name="Nature">
        <title>The genome of Chenopodium quinoa.</title>
        <authorList>
            <person name="Jarvis D.E."/>
            <person name="Ho Y.S."/>
            <person name="Lightfoot D.J."/>
            <person name="Schmoeckel S.M."/>
            <person name="Li B."/>
            <person name="Borm T.J.A."/>
            <person name="Ohyanagi H."/>
            <person name="Mineta K."/>
            <person name="Michell C.T."/>
            <person name="Saber N."/>
            <person name="Kharbatia N.M."/>
            <person name="Rupper R.R."/>
            <person name="Sharp A.R."/>
            <person name="Dally N."/>
            <person name="Boughton B.A."/>
            <person name="Woo Y.H."/>
            <person name="Gao G."/>
            <person name="Schijlen E.G.W.M."/>
            <person name="Guo X."/>
            <person name="Momin A.A."/>
            <person name="Negrao S."/>
            <person name="Al-Babili S."/>
            <person name="Gehring C."/>
            <person name="Roessner U."/>
            <person name="Jung C."/>
            <person name="Murphy K."/>
            <person name="Arold S.T."/>
            <person name="Gojobori T."/>
            <person name="van der Linden C.G."/>
            <person name="van Loo E.N."/>
            <person name="Jellen E.N."/>
            <person name="Maughan P.J."/>
            <person name="Tester M."/>
        </authorList>
    </citation>
    <scope>NUCLEOTIDE SEQUENCE [LARGE SCALE GENOMIC DNA]</scope>
    <source>
        <strain evidence="3">cv. PI 614886</strain>
    </source>
</reference>
<evidence type="ECO:0000259" key="2">
    <source>
        <dbReference type="Pfam" id="PF25597"/>
    </source>
</evidence>
<name>A0A803KQU1_CHEQI</name>
<dbReference type="PANTHER" id="PTHR34222:SF33">
    <property type="entry name" value="RETROTRANSPOSON GAG DOMAIN-CONTAINING PROTEIN"/>
    <property type="match status" value="1"/>
</dbReference>
<dbReference type="EnsemblPlants" id="AUR62001397-RA">
    <property type="protein sequence ID" value="AUR62001397-RA:cds"/>
    <property type="gene ID" value="AUR62001397"/>
</dbReference>
<sequence length="489" mass="55452">MQFLMKLNEHYAVVRGNILMMNPLPNLSQAYRLLIQEERHRELSNLHNSNQGNYDSMVFASTRRFQDRLQNKGLVIQLSIVGSYMAIQMISRRMCSRKGEELQQLLNQLSQANLAGKICLTTSLNAGWLVDSGATDHICTNLNMFPTFKELHGINNSITIPDGSKINVLHIGSVILNGDNVLHVPDFKFNLLSVPKLCKDMNCKVLFTHDVCFVQDHSQSSILLGRLHAGLYYVEDQKCSASLSLSSNFLTSCNYTSWTQASKNATKIAELWHLRLEHLPFHNFKHVLPWHIKDCTDSILCKVHRSKFDARASPWVFIGYALPQKGYNVLDLSTYKIHITRDIVFHEHHLPFHFKSSNTTSPVLFLPKYTTSHIEIPESSHLFPPAIEILHPNNHQSSLVTSHTDTSSIPVYVPVDIPTSQVPPIRQSTRPSKEPSSMKDYKCYSSINHWCNLISFNSLPAKSKTIISSAAQMVEPVSYLEASQDTNWV</sequence>
<organism evidence="3 4">
    <name type="scientific">Chenopodium quinoa</name>
    <name type="common">Quinoa</name>
    <dbReference type="NCBI Taxonomy" id="63459"/>
    <lineage>
        <taxon>Eukaryota</taxon>
        <taxon>Viridiplantae</taxon>
        <taxon>Streptophyta</taxon>
        <taxon>Embryophyta</taxon>
        <taxon>Tracheophyta</taxon>
        <taxon>Spermatophyta</taxon>
        <taxon>Magnoliopsida</taxon>
        <taxon>eudicotyledons</taxon>
        <taxon>Gunneridae</taxon>
        <taxon>Pentapetalae</taxon>
        <taxon>Caryophyllales</taxon>
        <taxon>Chenopodiaceae</taxon>
        <taxon>Chenopodioideae</taxon>
        <taxon>Atripliceae</taxon>
        <taxon>Chenopodium</taxon>
    </lineage>
</organism>
<evidence type="ECO:0000259" key="1">
    <source>
        <dbReference type="Pfam" id="PF22936"/>
    </source>
</evidence>
<accession>A0A803KQU1</accession>
<dbReference type="Proteomes" id="UP000596660">
    <property type="component" value="Unplaced"/>
</dbReference>